<dbReference type="InterPro" id="IPR016772">
    <property type="entry name" value="UCP020408"/>
</dbReference>
<dbReference type="OrthoDB" id="5396775at2"/>
<evidence type="ECO:0000313" key="2">
    <source>
        <dbReference type="EMBL" id="SOB58322.1"/>
    </source>
</evidence>
<accession>A0A2C8F8Y1</accession>
<evidence type="ECO:0000313" key="3">
    <source>
        <dbReference type="Proteomes" id="UP000219215"/>
    </source>
</evidence>
<organism evidence="2 3">
    <name type="scientific">Pseudodesulfovibrio profundus</name>
    <dbReference type="NCBI Taxonomy" id="57320"/>
    <lineage>
        <taxon>Bacteria</taxon>
        <taxon>Pseudomonadati</taxon>
        <taxon>Thermodesulfobacteriota</taxon>
        <taxon>Desulfovibrionia</taxon>
        <taxon>Desulfovibrionales</taxon>
        <taxon>Desulfovibrionaceae</taxon>
    </lineage>
</organism>
<dbReference type="KEGG" id="pprf:DPRO_1428"/>
<name>A0A2C8F8Y1_9BACT</name>
<evidence type="ECO:0000256" key="1">
    <source>
        <dbReference type="ARBA" id="ARBA00007189"/>
    </source>
</evidence>
<evidence type="ECO:0008006" key="4">
    <source>
        <dbReference type="Google" id="ProtNLM"/>
    </source>
</evidence>
<dbReference type="Proteomes" id="UP000219215">
    <property type="component" value="Chromosome DPRO"/>
</dbReference>
<dbReference type="EMBL" id="LT907975">
    <property type="protein sequence ID" value="SOB58322.1"/>
    <property type="molecule type" value="Genomic_DNA"/>
</dbReference>
<keyword evidence="3" id="KW-1185">Reference proteome</keyword>
<proteinExistence type="inferred from homology"/>
<sequence>MCAALVGGMDRLKRDYMNEAKKNGVKLKCFTGKERKISGTLGNVDFVVLFTNKVSHKARKDVLTALRGKDIPVIQRHSCGISSLREVLDEATA</sequence>
<reference evidence="3" key="1">
    <citation type="submission" date="2017-09" db="EMBL/GenBank/DDBJ databases">
        <authorList>
            <person name="Regsiter A."/>
            <person name="William W."/>
        </authorList>
    </citation>
    <scope>NUCLEOTIDE SEQUENCE [LARGE SCALE GENOMIC DNA]</scope>
    <source>
        <strain evidence="3">500-1</strain>
    </source>
</reference>
<protein>
    <recommendedName>
        <fullName evidence="4">DUF2325 domain-containing protein</fullName>
    </recommendedName>
</protein>
<comment type="similarity">
    <text evidence="1">Belongs to the UPF0751 family.</text>
</comment>
<dbReference type="AlphaFoldDB" id="A0A2C8F8Y1"/>
<dbReference type="Pfam" id="PF10087">
    <property type="entry name" value="DUF2325"/>
    <property type="match status" value="1"/>
</dbReference>
<dbReference type="RefSeq" id="WP_097011400.1">
    <property type="nucleotide sequence ID" value="NZ_LT907975.1"/>
</dbReference>
<gene>
    <name evidence="2" type="ORF">DPRO_1428</name>
</gene>